<organism evidence="2 3">
    <name type="scientific">Puccinia striiformis</name>
    <dbReference type="NCBI Taxonomy" id="27350"/>
    <lineage>
        <taxon>Eukaryota</taxon>
        <taxon>Fungi</taxon>
        <taxon>Dikarya</taxon>
        <taxon>Basidiomycota</taxon>
        <taxon>Pucciniomycotina</taxon>
        <taxon>Pucciniomycetes</taxon>
        <taxon>Pucciniales</taxon>
        <taxon>Pucciniaceae</taxon>
        <taxon>Puccinia</taxon>
    </lineage>
</organism>
<dbReference type="VEuPathDB" id="FungiDB:PSTT_16256"/>
<gene>
    <name evidence="2" type="ORF">PSTT_16256</name>
</gene>
<reference evidence="2" key="1">
    <citation type="submission" date="2017-12" db="EMBL/GenBank/DDBJ databases">
        <title>Gene loss provides genomic basis for host adaptation in cereal stripe rust fungi.</title>
        <authorList>
            <person name="Xia C."/>
        </authorList>
    </citation>
    <scope>NUCLEOTIDE SEQUENCE [LARGE SCALE GENOMIC DNA]</scope>
    <source>
        <strain evidence="2">93-210</strain>
    </source>
</reference>
<evidence type="ECO:0000313" key="2">
    <source>
        <dbReference type="EMBL" id="POV95450.1"/>
    </source>
</evidence>
<feature type="non-terminal residue" evidence="2">
    <location>
        <position position="1"/>
    </location>
</feature>
<evidence type="ECO:0000313" key="3">
    <source>
        <dbReference type="Proteomes" id="UP000239156"/>
    </source>
</evidence>
<comment type="caution">
    <text evidence="2">The sequence shown here is derived from an EMBL/GenBank/DDBJ whole genome shotgun (WGS) entry which is preliminary data.</text>
</comment>
<protein>
    <submittedName>
        <fullName evidence="2">Uncharacterized protein</fullName>
    </submittedName>
</protein>
<dbReference type="AlphaFoldDB" id="A0A2S4UDX4"/>
<feature type="compositionally biased region" description="Polar residues" evidence="1">
    <location>
        <begin position="13"/>
        <end position="39"/>
    </location>
</feature>
<keyword evidence="3" id="KW-1185">Reference proteome</keyword>
<feature type="compositionally biased region" description="Polar residues" evidence="1">
    <location>
        <begin position="69"/>
        <end position="84"/>
    </location>
</feature>
<dbReference type="VEuPathDB" id="FungiDB:PSHT_02063"/>
<evidence type="ECO:0000256" key="1">
    <source>
        <dbReference type="SAM" id="MobiDB-lite"/>
    </source>
</evidence>
<proteinExistence type="predicted"/>
<accession>A0A2S4UDX4</accession>
<feature type="region of interest" description="Disordered" evidence="1">
    <location>
        <begin position="68"/>
        <end position="123"/>
    </location>
</feature>
<sequence length="123" mass="13470">TCTTMDPFFLAWTTPTGHQPSQMSTQDSDFNAASTSTPSKWPFQEDLVQHRLHADGEGLGWTQVGCKQKVSTQKESAETASNLSAHEGRTRSQNSPSPEQYRSTPGIRMALDTELSVPATTLQ</sequence>
<feature type="compositionally biased region" description="Polar residues" evidence="1">
    <location>
        <begin position="91"/>
        <end position="103"/>
    </location>
</feature>
<name>A0A2S4UDX4_9BASI</name>
<dbReference type="EMBL" id="PKSL01000344">
    <property type="protein sequence ID" value="POV95450.1"/>
    <property type="molecule type" value="Genomic_DNA"/>
</dbReference>
<feature type="region of interest" description="Disordered" evidence="1">
    <location>
        <begin position="13"/>
        <end position="41"/>
    </location>
</feature>
<dbReference type="Proteomes" id="UP000239156">
    <property type="component" value="Unassembled WGS sequence"/>
</dbReference>